<dbReference type="AlphaFoldDB" id="A0A7S3CWP8"/>
<reference evidence="4" key="1">
    <citation type="submission" date="2021-01" db="EMBL/GenBank/DDBJ databases">
        <authorList>
            <person name="Corre E."/>
            <person name="Pelletier E."/>
            <person name="Niang G."/>
            <person name="Scheremetjew M."/>
            <person name="Finn R."/>
            <person name="Kale V."/>
            <person name="Holt S."/>
            <person name="Cochrane G."/>
            <person name="Meng A."/>
            <person name="Brown T."/>
            <person name="Cohen L."/>
        </authorList>
    </citation>
    <scope>NUCLEOTIDE SEQUENCE</scope>
    <source>
        <strain evidence="4">NIES-2562</strain>
    </source>
</reference>
<dbReference type="InterPro" id="IPR001841">
    <property type="entry name" value="Znf_RING"/>
</dbReference>
<dbReference type="SMART" id="SM00184">
    <property type="entry name" value="RING"/>
    <property type="match status" value="1"/>
</dbReference>
<keyword evidence="1" id="KW-0862">Zinc</keyword>
<evidence type="ECO:0000256" key="1">
    <source>
        <dbReference type="PROSITE-ProRule" id="PRU00175"/>
    </source>
</evidence>
<keyword evidence="1" id="KW-0863">Zinc-finger</keyword>
<feature type="chain" id="PRO_5031161867" description="RING-type domain-containing protein" evidence="2">
    <location>
        <begin position="19"/>
        <end position="340"/>
    </location>
</feature>
<sequence length="340" mass="38628">MQHLSTCFSHAFFCLLFGDELPEGFLGQQKNTSKKQLFVSSMSAFLDGLCVEGKVEEEALAVLYDDTRDSLVDFPTPAALINVNETKLAIQHIESFLTALKAKCSELSRVRSLFVPPLGETETVMEEERSKAIGCTAMCPCCKSKCSQSEVLHNGRHSCFSHKVQAFGGVHKHGTKKLVFDQCCNSDNFKSTWVKTQVDDKGKKTVVDRLVFPEYAKKYYSDWSFVLEPNTDHVPRRIKRAWMLVGDRIAKHYGMDNNTPSSWKIESKPSENYCGVCLEDFSQAQKDRTGAQRDKHRCRTPCKHYFHVRCIVNVMEERRDSCIPACPVCKKGLDLFNPWL</sequence>
<organism evidence="4">
    <name type="scientific">Palpitomonas bilix</name>
    <dbReference type="NCBI Taxonomy" id="652834"/>
    <lineage>
        <taxon>Eukaryota</taxon>
        <taxon>Eukaryota incertae sedis</taxon>
    </lineage>
</organism>
<evidence type="ECO:0000259" key="3">
    <source>
        <dbReference type="PROSITE" id="PS50089"/>
    </source>
</evidence>
<accession>A0A7S3CWP8</accession>
<evidence type="ECO:0000256" key="2">
    <source>
        <dbReference type="SAM" id="SignalP"/>
    </source>
</evidence>
<protein>
    <recommendedName>
        <fullName evidence="3">RING-type domain-containing protein</fullName>
    </recommendedName>
</protein>
<gene>
    <name evidence="4" type="ORF">PBIL07802_LOCUS1749</name>
</gene>
<dbReference type="SUPFAM" id="SSF57850">
    <property type="entry name" value="RING/U-box"/>
    <property type="match status" value="1"/>
</dbReference>
<keyword evidence="1" id="KW-0479">Metal-binding</keyword>
<dbReference type="EMBL" id="HBIB01002662">
    <property type="protein sequence ID" value="CAE0239600.1"/>
    <property type="molecule type" value="Transcribed_RNA"/>
</dbReference>
<dbReference type="InterPro" id="IPR013083">
    <property type="entry name" value="Znf_RING/FYVE/PHD"/>
</dbReference>
<feature type="domain" description="RING-type" evidence="3">
    <location>
        <begin position="274"/>
        <end position="330"/>
    </location>
</feature>
<name>A0A7S3CWP8_9EUKA</name>
<feature type="signal peptide" evidence="2">
    <location>
        <begin position="1"/>
        <end position="18"/>
    </location>
</feature>
<keyword evidence="2" id="KW-0732">Signal</keyword>
<dbReference type="PROSITE" id="PS50089">
    <property type="entry name" value="ZF_RING_2"/>
    <property type="match status" value="1"/>
</dbReference>
<dbReference type="Gene3D" id="3.30.40.10">
    <property type="entry name" value="Zinc/RING finger domain, C3HC4 (zinc finger)"/>
    <property type="match status" value="1"/>
</dbReference>
<dbReference type="GO" id="GO:0008270">
    <property type="term" value="F:zinc ion binding"/>
    <property type="evidence" value="ECO:0007669"/>
    <property type="project" value="UniProtKB-KW"/>
</dbReference>
<dbReference type="CDD" id="cd16448">
    <property type="entry name" value="RING-H2"/>
    <property type="match status" value="1"/>
</dbReference>
<proteinExistence type="predicted"/>
<evidence type="ECO:0000313" key="4">
    <source>
        <dbReference type="EMBL" id="CAE0239600.1"/>
    </source>
</evidence>